<evidence type="ECO:0000256" key="2">
    <source>
        <dbReference type="SAM" id="Phobius"/>
    </source>
</evidence>
<feature type="transmembrane region" description="Helical" evidence="2">
    <location>
        <begin position="7"/>
        <end position="25"/>
    </location>
</feature>
<organism evidence="3 4">
    <name type="scientific">Micromonospora rifamycinica</name>
    <dbReference type="NCBI Taxonomy" id="291594"/>
    <lineage>
        <taxon>Bacteria</taxon>
        <taxon>Bacillati</taxon>
        <taxon>Actinomycetota</taxon>
        <taxon>Actinomycetes</taxon>
        <taxon>Micromonosporales</taxon>
        <taxon>Micromonosporaceae</taxon>
        <taxon>Micromonospora</taxon>
    </lineage>
</organism>
<evidence type="ECO:0000256" key="1">
    <source>
        <dbReference type="SAM" id="MobiDB-lite"/>
    </source>
</evidence>
<name>A0A1C5KFR6_9ACTN</name>
<accession>A0A1C5KFR6</accession>
<dbReference type="Proteomes" id="UP000198226">
    <property type="component" value="Chromosome I"/>
</dbReference>
<sequence>MRVLGGVGVGVVLGGLAVFLVVAGLDDADKYASVIGLFVGIAALSATVWGIVSGRPAPGPPSPQAPVAGPQRVERLDAGRDVDVVDTVRGNLRVGTAPPSVTTPPAGPAGQMPGSVPPVVPGEQEVRDVRATGAIRIIRGVDGDADISS</sequence>
<feature type="region of interest" description="Disordered" evidence="1">
    <location>
        <begin position="93"/>
        <end position="113"/>
    </location>
</feature>
<evidence type="ECO:0000313" key="4">
    <source>
        <dbReference type="Proteomes" id="UP000198226"/>
    </source>
</evidence>
<proteinExistence type="predicted"/>
<feature type="transmembrane region" description="Helical" evidence="2">
    <location>
        <begin position="31"/>
        <end position="52"/>
    </location>
</feature>
<protein>
    <submittedName>
        <fullName evidence="3">Uncharacterized protein</fullName>
    </submittedName>
</protein>
<evidence type="ECO:0000313" key="3">
    <source>
        <dbReference type="EMBL" id="SCG81578.1"/>
    </source>
</evidence>
<gene>
    <name evidence="3" type="ORF">GA0070623_5962</name>
</gene>
<keyword evidence="2" id="KW-0472">Membrane</keyword>
<dbReference type="AlphaFoldDB" id="A0A1C5KFR6"/>
<dbReference type="EMBL" id="LT607752">
    <property type="protein sequence ID" value="SCG81578.1"/>
    <property type="molecule type" value="Genomic_DNA"/>
</dbReference>
<reference evidence="4" key="1">
    <citation type="submission" date="2016-06" db="EMBL/GenBank/DDBJ databases">
        <authorList>
            <person name="Varghese N."/>
            <person name="Submissions Spin"/>
        </authorList>
    </citation>
    <scope>NUCLEOTIDE SEQUENCE [LARGE SCALE GENOMIC DNA]</scope>
    <source>
        <strain evidence="4">DSM 44983</strain>
    </source>
</reference>
<keyword evidence="4" id="KW-1185">Reference proteome</keyword>
<keyword evidence="2" id="KW-1133">Transmembrane helix</keyword>
<keyword evidence="2" id="KW-0812">Transmembrane</keyword>